<dbReference type="InterPro" id="IPR012902">
    <property type="entry name" value="N_methyl_site"/>
</dbReference>
<dbReference type="PRINTS" id="PR00813">
    <property type="entry name" value="BCTERIALGSPG"/>
</dbReference>
<dbReference type="Proteomes" id="UP000823964">
    <property type="component" value="Unassembled WGS sequence"/>
</dbReference>
<dbReference type="EMBL" id="DXFQ01000146">
    <property type="protein sequence ID" value="HIX20491.1"/>
    <property type="molecule type" value="Genomic_DNA"/>
</dbReference>
<reference evidence="3" key="2">
    <citation type="submission" date="2021-04" db="EMBL/GenBank/DDBJ databases">
        <authorList>
            <person name="Gilroy R."/>
        </authorList>
    </citation>
    <scope>NUCLEOTIDE SEQUENCE</scope>
    <source>
        <strain evidence="3">14975</strain>
    </source>
</reference>
<evidence type="ECO:0000256" key="1">
    <source>
        <dbReference type="ARBA" id="ARBA00022481"/>
    </source>
</evidence>
<evidence type="ECO:0000256" key="2">
    <source>
        <dbReference type="SAM" id="Phobius"/>
    </source>
</evidence>
<dbReference type="Pfam" id="PF07963">
    <property type="entry name" value="N_methyl"/>
    <property type="match status" value="1"/>
</dbReference>
<dbReference type="NCBIfam" id="TIGR02532">
    <property type="entry name" value="IV_pilin_GFxxxE"/>
    <property type="match status" value="1"/>
</dbReference>
<feature type="transmembrane region" description="Helical" evidence="2">
    <location>
        <begin position="12"/>
        <end position="37"/>
    </location>
</feature>
<comment type="caution">
    <text evidence="3">The sequence shown here is derived from an EMBL/GenBank/DDBJ whole genome shotgun (WGS) entry which is preliminary data.</text>
</comment>
<dbReference type="InterPro" id="IPR000983">
    <property type="entry name" value="Bac_GSPG_pilin"/>
</dbReference>
<dbReference type="Gene3D" id="3.30.700.10">
    <property type="entry name" value="Glycoprotein, Type 4 Pilin"/>
    <property type="match status" value="1"/>
</dbReference>
<keyword evidence="1" id="KW-0488">Methylation</keyword>
<dbReference type="InterPro" id="IPR045584">
    <property type="entry name" value="Pilin-like"/>
</dbReference>
<dbReference type="GO" id="GO:0015627">
    <property type="term" value="C:type II protein secretion system complex"/>
    <property type="evidence" value="ECO:0007669"/>
    <property type="project" value="InterPro"/>
</dbReference>
<evidence type="ECO:0000313" key="4">
    <source>
        <dbReference type="Proteomes" id="UP000823964"/>
    </source>
</evidence>
<accession>A0A9D1VC88</accession>
<reference evidence="3" key="1">
    <citation type="journal article" date="2021" name="PeerJ">
        <title>Extensive microbial diversity within the chicken gut microbiome revealed by metagenomics and culture.</title>
        <authorList>
            <person name="Gilroy R."/>
            <person name="Ravi A."/>
            <person name="Getino M."/>
            <person name="Pursley I."/>
            <person name="Horton D.L."/>
            <person name="Alikhan N.F."/>
            <person name="Baker D."/>
            <person name="Gharbi K."/>
            <person name="Hall N."/>
            <person name="Watson M."/>
            <person name="Adriaenssens E.M."/>
            <person name="Foster-Nyarko E."/>
            <person name="Jarju S."/>
            <person name="Secka A."/>
            <person name="Antonio M."/>
            <person name="Oren A."/>
            <person name="Chaudhuri R.R."/>
            <person name="La Ragione R."/>
            <person name="Hildebrand F."/>
            <person name="Pallen M.J."/>
        </authorList>
    </citation>
    <scope>NUCLEOTIDE SEQUENCE</scope>
    <source>
        <strain evidence="3">14975</strain>
    </source>
</reference>
<dbReference type="SUPFAM" id="SSF54523">
    <property type="entry name" value="Pili subunits"/>
    <property type="match status" value="1"/>
</dbReference>
<evidence type="ECO:0000313" key="3">
    <source>
        <dbReference type="EMBL" id="HIX20491.1"/>
    </source>
</evidence>
<organism evidence="3 4">
    <name type="scientific">Candidatus Akkermansia intestinigallinarum</name>
    <dbReference type="NCBI Taxonomy" id="2838431"/>
    <lineage>
        <taxon>Bacteria</taxon>
        <taxon>Pseudomonadati</taxon>
        <taxon>Verrucomicrobiota</taxon>
        <taxon>Verrucomicrobiia</taxon>
        <taxon>Verrucomicrobiales</taxon>
        <taxon>Akkermansiaceae</taxon>
        <taxon>Akkermansia</taxon>
    </lineage>
</organism>
<dbReference type="AlphaFoldDB" id="A0A9D1VC88"/>
<sequence length="246" mass="26827">MRTHLHKATRRGFTLIELMVVIAILMSLMGISAYVILSHKNDGDIAKTKSNIKQLGTALDEFKDKNGGYPSDKTAESIEEKMRDEGHGDLTGDDSNAYLRQLFASRKAPLEDEKLFYAYTTMGICTEVESTKLGPDETLKAGENGFSYVLYVDGSERKPVIKGEALLIASTGDGKINSGDKVLFDAESYKGEAVVYRAGNGNVDTLTLSADPNDKAIGEVDDPASLFPGKRKREPKDFIVLPPLEG</sequence>
<keyword evidence="2" id="KW-0812">Transmembrane</keyword>
<gene>
    <name evidence="3" type="ORF">H9862_07830</name>
</gene>
<dbReference type="GO" id="GO:0015628">
    <property type="term" value="P:protein secretion by the type II secretion system"/>
    <property type="evidence" value="ECO:0007669"/>
    <property type="project" value="InterPro"/>
</dbReference>
<keyword evidence="2" id="KW-1133">Transmembrane helix</keyword>
<name>A0A9D1VC88_9BACT</name>
<proteinExistence type="predicted"/>
<keyword evidence="2" id="KW-0472">Membrane</keyword>
<protein>
    <submittedName>
        <fullName evidence="3">Prepilin-type N-terminal cleavage/methylation domain-containing protein</fullName>
    </submittedName>
</protein>